<reference evidence="6 7" key="1">
    <citation type="journal article" date="2016" name="Mol. Biol. Evol.">
        <title>Comparative Genomics of Early-Diverging Mushroom-Forming Fungi Provides Insights into the Origins of Lignocellulose Decay Capabilities.</title>
        <authorList>
            <person name="Nagy L.G."/>
            <person name="Riley R."/>
            <person name="Tritt A."/>
            <person name="Adam C."/>
            <person name="Daum C."/>
            <person name="Floudas D."/>
            <person name="Sun H."/>
            <person name="Yadav J.S."/>
            <person name="Pangilinan J."/>
            <person name="Larsson K.H."/>
            <person name="Matsuura K."/>
            <person name="Barry K."/>
            <person name="Labutti K."/>
            <person name="Kuo R."/>
            <person name="Ohm R.A."/>
            <person name="Bhattacharya S.S."/>
            <person name="Shirouzu T."/>
            <person name="Yoshinaga Y."/>
            <person name="Martin F.M."/>
            <person name="Grigoriev I.V."/>
            <person name="Hibbett D.S."/>
        </authorList>
    </citation>
    <scope>NUCLEOTIDE SEQUENCE [LARGE SCALE GENOMIC DNA]</scope>
    <source>
        <strain evidence="6 7">93-53</strain>
    </source>
</reference>
<sequence>MGTLLYHICTVFLFTKSDFKTTLIPVTVLAMAVSPTLEVTRVVHSIMWTWIHLLQFDVSNQSLNIQEDEINKPWRPLPAKRVSMRAARVVHWLLVPCCFTLSWSHGTDVLLASVALVFMSLLYNELHLHGRWLARNLLNAAGTAAFEVGATLVAAGGIHRLDCTAFMSVCLSAAIIASTIHAQDFKDIRGDQLVNRITIPLLFPSVARWTMLPSLTIWTMVLIQVWRITWSIGIRLLIGAIALGYRFLAFKTIRNDQASYVWYNVWLSLAHILPVYYRIRRQ</sequence>
<evidence type="ECO:0000256" key="1">
    <source>
        <dbReference type="ARBA" id="ARBA00004141"/>
    </source>
</evidence>
<feature type="transmembrane region" description="Helical" evidence="5">
    <location>
        <begin position="232"/>
        <end position="248"/>
    </location>
</feature>
<keyword evidence="7" id="KW-1185">Reference proteome</keyword>
<feature type="transmembrane region" description="Helical" evidence="5">
    <location>
        <begin position="109"/>
        <end position="126"/>
    </location>
</feature>
<feature type="transmembrane region" description="Helical" evidence="5">
    <location>
        <begin position="206"/>
        <end position="226"/>
    </location>
</feature>
<feature type="transmembrane region" description="Helical" evidence="5">
    <location>
        <begin position="165"/>
        <end position="185"/>
    </location>
</feature>
<dbReference type="InterPro" id="IPR050475">
    <property type="entry name" value="Prenyltransferase_related"/>
</dbReference>
<protein>
    <recommendedName>
        <fullName evidence="8">UbiA prenyltransferase</fullName>
    </recommendedName>
</protein>
<dbReference type="InterPro" id="IPR044878">
    <property type="entry name" value="UbiA_sf"/>
</dbReference>
<comment type="subcellular location">
    <subcellularLocation>
        <location evidence="1">Membrane</location>
        <topology evidence="1">Multi-pass membrane protein</topology>
    </subcellularLocation>
</comment>
<dbReference type="EMBL" id="KV427684">
    <property type="protein sequence ID" value="KZT00514.1"/>
    <property type="molecule type" value="Genomic_DNA"/>
</dbReference>
<dbReference type="GO" id="GO:0016765">
    <property type="term" value="F:transferase activity, transferring alkyl or aryl (other than methyl) groups"/>
    <property type="evidence" value="ECO:0007669"/>
    <property type="project" value="InterPro"/>
</dbReference>
<dbReference type="GO" id="GO:0016020">
    <property type="term" value="C:membrane"/>
    <property type="evidence" value="ECO:0007669"/>
    <property type="project" value="UniProtKB-SubCell"/>
</dbReference>
<dbReference type="InterPro" id="IPR000537">
    <property type="entry name" value="UbiA_prenyltransferase"/>
</dbReference>
<dbReference type="Pfam" id="PF01040">
    <property type="entry name" value="UbiA"/>
    <property type="match status" value="1"/>
</dbReference>
<name>A0A165B8X3_9APHY</name>
<dbReference type="GeneID" id="63822251"/>
<evidence type="ECO:0000256" key="5">
    <source>
        <dbReference type="SAM" id="Phobius"/>
    </source>
</evidence>
<dbReference type="AlphaFoldDB" id="A0A165B8X3"/>
<dbReference type="InParanoid" id="A0A165B8X3"/>
<accession>A0A165B8X3</accession>
<evidence type="ECO:0000256" key="3">
    <source>
        <dbReference type="ARBA" id="ARBA00022989"/>
    </source>
</evidence>
<dbReference type="RefSeq" id="XP_040758254.1">
    <property type="nucleotide sequence ID" value="XM_040905221.1"/>
</dbReference>
<keyword evidence="2 5" id="KW-0812">Transmembrane</keyword>
<evidence type="ECO:0000313" key="6">
    <source>
        <dbReference type="EMBL" id="KZT00514.1"/>
    </source>
</evidence>
<dbReference type="STRING" id="1314785.A0A165B8X3"/>
<organism evidence="6 7">
    <name type="scientific">Laetiporus sulphureus 93-53</name>
    <dbReference type="NCBI Taxonomy" id="1314785"/>
    <lineage>
        <taxon>Eukaryota</taxon>
        <taxon>Fungi</taxon>
        <taxon>Dikarya</taxon>
        <taxon>Basidiomycota</taxon>
        <taxon>Agaricomycotina</taxon>
        <taxon>Agaricomycetes</taxon>
        <taxon>Polyporales</taxon>
        <taxon>Laetiporus</taxon>
    </lineage>
</organism>
<dbReference type="PANTHER" id="PTHR42723:SF1">
    <property type="entry name" value="CHLOROPHYLL SYNTHASE, CHLOROPLASTIC"/>
    <property type="match status" value="1"/>
</dbReference>
<feature type="transmembrane region" description="Helical" evidence="5">
    <location>
        <begin position="138"/>
        <end position="159"/>
    </location>
</feature>
<dbReference type="CDD" id="cd13965">
    <property type="entry name" value="PT_UbiA_3"/>
    <property type="match status" value="1"/>
</dbReference>
<evidence type="ECO:0008006" key="8">
    <source>
        <dbReference type="Google" id="ProtNLM"/>
    </source>
</evidence>
<evidence type="ECO:0000256" key="4">
    <source>
        <dbReference type="ARBA" id="ARBA00023136"/>
    </source>
</evidence>
<keyword evidence="3 5" id="KW-1133">Transmembrane helix</keyword>
<gene>
    <name evidence="6" type="ORF">LAESUDRAFT_665990</name>
</gene>
<dbReference type="OrthoDB" id="434972at2759"/>
<dbReference type="PANTHER" id="PTHR42723">
    <property type="entry name" value="CHLOROPHYLL SYNTHASE"/>
    <property type="match status" value="1"/>
</dbReference>
<dbReference type="Proteomes" id="UP000076871">
    <property type="component" value="Unassembled WGS sequence"/>
</dbReference>
<dbReference type="Gene3D" id="1.10.357.140">
    <property type="entry name" value="UbiA prenyltransferase"/>
    <property type="match status" value="1"/>
</dbReference>
<proteinExistence type="predicted"/>
<evidence type="ECO:0000313" key="7">
    <source>
        <dbReference type="Proteomes" id="UP000076871"/>
    </source>
</evidence>
<evidence type="ECO:0000256" key="2">
    <source>
        <dbReference type="ARBA" id="ARBA00022692"/>
    </source>
</evidence>
<keyword evidence="4 5" id="KW-0472">Membrane</keyword>